<dbReference type="EMBL" id="RDQH01000339">
    <property type="protein sequence ID" value="RXH80083.1"/>
    <property type="molecule type" value="Genomic_DNA"/>
</dbReference>
<name>A0A498IFQ8_MALDO</name>
<keyword evidence="2" id="KW-1185">Reference proteome</keyword>
<gene>
    <name evidence="1" type="ORF">DVH24_041230</name>
</gene>
<evidence type="ECO:0000313" key="1">
    <source>
        <dbReference type="EMBL" id="RXH80083.1"/>
    </source>
</evidence>
<proteinExistence type="predicted"/>
<comment type="caution">
    <text evidence="1">The sequence shown here is derived from an EMBL/GenBank/DDBJ whole genome shotgun (WGS) entry which is preliminary data.</text>
</comment>
<reference evidence="1 2" key="1">
    <citation type="submission" date="2018-10" db="EMBL/GenBank/DDBJ databases">
        <title>A high-quality apple genome assembly.</title>
        <authorList>
            <person name="Hu J."/>
        </authorList>
    </citation>
    <scope>NUCLEOTIDE SEQUENCE [LARGE SCALE GENOMIC DNA]</scope>
    <source>
        <strain evidence="2">cv. HFTH1</strain>
        <tissue evidence="1">Young leaf</tissue>
    </source>
</reference>
<protein>
    <submittedName>
        <fullName evidence="1">Uncharacterized protein</fullName>
    </submittedName>
</protein>
<dbReference type="AlphaFoldDB" id="A0A498IFQ8"/>
<organism evidence="1 2">
    <name type="scientific">Malus domestica</name>
    <name type="common">Apple</name>
    <name type="synonym">Pyrus malus</name>
    <dbReference type="NCBI Taxonomy" id="3750"/>
    <lineage>
        <taxon>Eukaryota</taxon>
        <taxon>Viridiplantae</taxon>
        <taxon>Streptophyta</taxon>
        <taxon>Embryophyta</taxon>
        <taxon>Tracheophyta</taxon>
        <taxon>Spermatophyta</taxon>
        <taxon>Magnoliopsida</taxon>
        <taxon>eudicotyledons</taxon>
        <taxon>Gunneridae</taxon>
        <taxon>Pentapetalae</taxon>
        <taxon>rosids</taxon>
        <taxon>fabids</taxon>
        <taxon>Rosales</taxon>
        <taxon>Rosaceae</taxon>
        <taxon>Amygdaloideae</taxon>
        <taxon>Maleae</taxon>
        <taxon>Malus</taxon>
    </lineage>
</organism>
<evidence type="ECO:0000313" key="2">
    <source>
        <dbReference type="Proteomes" id="UP000290289"/>
    </source>
</evidence>
<sequence>MSGGQRNGHVMCMDLSLCMGRINCLGPRQGYNSTRISHGRHVFGADIFVGKERRKGNGDRLSMIKDAVKCKHVENFSMLDAQSYYSQLLIAEDQLMES</sequence>
<accession>A0A498IFQ8</accession>
<dbReference type="STRING" id="3750.A0A498IFQ8"/>
<dbReference type="Proteomes" id="UP000290289">
    <property type="component" value="Chromosome 13"/>
</dbReference>